<gene>
    <name evidence="1" type="ORF">AWC16_19305</name>
</gene>
<evidence type="ECO:0000313" key="1">
    <source>
        <dbReference type="EMBL" id="ORW08547.1"/>
    </source>
</evidence>
<protein>
    <submittedName>
        <fullName evidence="1">Uncharacterized protein</fullName>
    </submittedName>
</protein>
<dbReference type="EMBL" id="LQPG01000035">
    <property type="protein sequence ID" value="ORW08547.1"/>
    <property type="molecule type" value="Genomic_DNA"/>
</dbReference>
<proteinExistence type="predicted"/>
<comment type="caution">
    <text evidence="1">The sequence shown here is derived from an EMBL/GenBank/DDBJ whole genome shotgun (WGS) entry which is preliminary data.</text>
</comment>
<name>A0A1X1YBS0_9MYCO</name>
<dbReference type="Proteomes" id="UP000193866">
    <property type="component" value="Unassembled WGS sequence"/>
</dbReference>
<sequence length="151" mass="17096">MFSAGLGWVIDTYVTWPNLFGALSPEWVRRFFGYGTWTAHEIVAIRQVTPNVVMCLANGFDIANRHGEIHPEWIGFARVSDTSVALLQGNFDEKDTAAALMQGHFGETDELRPRRGDLYGLIATYDLRRFAPEFGVQWVRNFLGDTRGVQE</sequence>
<keyword evidence="2" id="KW-1185">Reference proteome</keyword>
<accession>A0A1X1YBS0</accession>
<reference evidence="1 2" key="1">
    <citation type="submission" date="2016-01" db="EMBL/GenBank/DDBJ databases">
        <title>The new phylogeny of the genus Mycobacterium.</title>
        <authorList>
            <person name="Tarcisio F."/>
            <person name="Conor M."/>
            <person name="Antonella G."/>
            <person name="Elisabetta G."/>
            <person name="Giulia F.S."/>
            <person name="Sara T."/>
            <person name="Anna F."/>
            <person name="Clotilde B."/>
            <person name="Roberto B."/>
            <person name="Veronica D.S."/>
            <person name="Fabio R."/>
            <person name="Monica P."/>
            <person name="Olivier J."/>
            <person name="Enrico T."/>
            <person name="Nicola S."/>
        </authorList>
    </citation>
    <scope>NUCLEOTIDE SEQUENCE [LARGE SCALE GENOMIC DNA]</scope>
    <source>
        <strain evidence="1 2">DSM 45394</strain>
    </source>
</reference>
<dbReference type="AlphaFoldDB" id="A0A1X1YBS0"/>
<organism evidence="1 2">
    <name type="scientific">Mycolicibacter longobardus</name>
    <dbReference type="NCBI Taxonomy" id="1108812"/>
    <lineage>
        <taxon>Bacteria</taxon>
        <taxon>Bacillati</taxon>
        <taxon>Actinomycetota</taxon>
        <taxon>Actinomycetes</taxon>
        <taxon>Mycobacteriales</taxon>
        <taxon>Mycobacteriaceae</taxon>
        <taxon>Mycolicibacter</taxon>
    </lineage>
</organism>
<evidence type="ECO:0000313" key="2">
    <source>
        <dbReference type="Proteomes" id="UP000193866"/>
    </source>
</evidence>